<dbReference type="Pfam" id="PF16076">
    <property type="entry name" value="Acyltransf_C"/>
    <property type="match status" value="1"/>
</dbReference>
<feature type="transmembrane region" description="Helical" evidence="4">
    <location>
        <begin position="256"/>
        <end position="276"/>
    </location>
</feature>
<protein>
    <submittedName>
        <fullName evidence="6">LPAT2 protein</fullName>
    </submittedName>
</protein>
<evidence type="ECO:0000256" key="1">
    <source>
        <dbReference type="ARBA" id="ARBA00008655"/>
    </source>
</evidence>
<dbReference type="SMART" id="SM00563">
    <property type="entry name" value="PlsC"/>
    <property type="match status" value="1"/>
</dbReference>
<dbReference type="InterPro" id="IPR002123">
    <property type="entry name" value="Plipid/glycerol_acylTrfase"/>
</dbReference>
<dbReference type="CDD" id="cd07990">
    <property type="entry name" value="LPLAT_LCLAT1-like"/>
    <property type="match status" value="1"/>
</dbReference>
<evidence type="ECO:0000256" key="4">
    <source>
        <dbReference type="SAM" id="Phobius"/>
    </source>
</evidence>
<evidence type="ECO:0000313" key="7">
    <source>
        <dbReference type="Proteomes" id="UP000601435"/>
    </source>
</evidence>
<keyword evidence="4" id="KW-0472">Membrane</keyword>
<dbReference type="Proteomes" id="UP000601435">
    <property type="component" value="Unassembled WGS sequence"/>
</dbReference>
<keyword evidence="4" id="KW-0812">Transmembrane</keyword>
<feature type="domain" description="Phospholipid/glycerol acyltransferase" evidence="5">
    <location>
        <begin position="29"/>
        <end position="146"/>
    </location>
</feature>
<dbReference type="Pfam" id="PF01553">
    <property type="entry name" value="Acyltransferase"/>
    <property type="match status" value="1"/>
</dbReference>
<evidence type="ECO:0000256" key="3">
    <source>
        <dbReference type="ARBA" id="ARBA00023315"/>
    </source>
</evidence>
<sequence length="352" mass="38984">MEYSGSRVYIYGEGDVKADVLHTLGYNQSMIFSNHRGDLDWLIGLLVEDNGGGLGCCKAIVKQELVFLPLFGFAWWSADFICINRNWQSDRRKLDAGYQRQHEYRQWDIPYTLTIFPEGTRLTPEKLRDSQDFCASKGYPRLENSLCPRAKGLWSAVNGMQLDCVYDITVVQSENGKANILTLAQGIPAEFHVHVQKLDPSGIPVEEDTFQKWILERWLRKDAKLARFAKDGHLGADQGPDGRHLLSVSPACGQTVVGAIAWWLLSTACFLCFCVLSGRYRLLAGVGLGTLLFVVLTAVVVHQAGKCSALLQRGWIMMDLHITTEPLNICSCASCGVHAVLLVPEGGPAPAL</sequence>
<accession>A0A813BLM4</accession>
<name>A0A813BLM4_9DINO</name>
<dbReference type="PANTHER" id="PTHR10983">
    <property type="entry name" value="1-ACYLGLYCEROL-3-PHOSPHATE ACYLTRANSFERASE-RELATED"/>
    <property type="match status" value="1"/>
</dbReference>
<evidence type="ECO:0000313" key="6">
    <source>
        <dbReference type="EMBL" id="CAE7909827.1"/>
    </source>
</evidence>
<evidence type="ECO:0000259" key="5">
    <source>
        <dbReference type="SMART" id="SM00563"/>
    </source>
</evidence>
<dbReference type="OrthoDB" id="189226at2759"/>
<dbReference type="GO" id="GO:0016746">
    <property type="term" value="F:acyltransferase activity"/>
    <property type="evidence" value="ECO:0007669"/>
    <property type="project" value="UniProtKB-KW"/>
</dbReference>
<feature type="transmembrane region" description="Helical" evidence="4">
    <location>
        <begin position="283"/>
        <end position="301"/>
    </location>
</feature>
<comment type="similarity">
    <text evidence="1">Belongs to the 1-acyl-sn-glycerol-3-phosphate acyltransferase family.</text>
</comment>
<gene>
    <name evidence="6" type="primary">LPAT2</name>
    <name evidence="6" type="ORF">SNEC2469_LOCUS30935</name>
</gene>
<keyword evidence="3" id="KW-0012">Acyltransferase</keyword>
<proteinExistence type="inferred from homology"/>
<keyword evidence="7" id="KW-1185">Reference proteome</keyword>
<dbReference type="GO" id="GO:0012505">
    <property type="term" value="C:endomembrane system"/>
    <property type="evidence" value="ECO:0007669"/>
    <property type="project" value="TreeGrafter"/>
</dbReference>
<keyword evidence="4" id="KW-1133">Transmembrane helix</keyword>
<comment type="caution">
    <text evidence="6">The sequence shown here is derived from an EMBL/GenBank/DDBJ whole genome shotgun (WGS) entry which is preliminary data.</text>
</comment>
<dbReference type="InterPro" id="IPR032098">
    <property type="entry name" value="Acyltransf_C"/>
</dbReference>
<evidence type="ECO:0000256" key="2">
    <source>
        <dbReference type="ARBA" id="ARBA00022679"/>
    </source>
</evidence>
<dbReference type="SUPFAM" id="SSF69593">
    <property type="entry name" value="Glycerol-3-phosphate (1)-acyltransferase"/>
    <property type="match status" value="1"/>
</dbReference>
<organism evidence="6 7">
    <name type="scientific">Symbiodinium necroappetens</name>
    <dbReference type="NCBI Taxonomy" id="1628268"/>
    <lineage>
        <taxon>Eukaryota</taxon>
        <taxon>Sar</taxon>
        <taxon>Alveolata</taxon>
        <taxon>Dinophyceae</taxon>
        <taxon>Suessiales</taxon>
        <taxon>Symbiodiniaceae</taxon>
        <taxon>Symbiodinium</taxon>
    </lineage>
</organism>
<dbReference type="EMBL" id="CAJNJA010073475">
    <property type="protein sequence ID" value="CAE7909827.1"/>
    <property type="molecule type" value="Genomic_DNA"/>
</dbReference>
<dbReference type="AlphaFoldDB" id="A0A813BLM4"/>
<reference evidence="6" key="1">
    <citation type="submission" date="2021-02" db="EMBL/GenBank/DDBJ databases">
        <authorList>
            <person name="Dougan E. K."/>
            <person name="Rhodes N."/>
            <person name="Thang M."/>
            <person name="Chan C."/>
        </authorList>
    </citation>
    <scope>NUCLEOTIDE SEQUENCE</scope>
</reference>
<dbReference type="PANTHER" id="PTHR10983:SF16">
    <property type="entry name" value="LYSOCARDIOLIPIN ACYLTRANSFERASE 1"/>
    <property type="match status" value="1"/>
</dbReference>
<keyword evidence="2" id="KW-0808">Transferase</keyword>